<gene>
    <name evidence="1" type="ORF">EGW08_017506</name>
</gene>
<dbReference type="AlphaFoldDB" id="A0A3S1AXF0"/>
<reference evidence="1 2" key="1">
    <citation type="submission" date="2019-01" db="EMBL/GenBank/DDBJ databases">
        <title>A draft genome assembly of the solar-powered sea slug Elysia chlorotica.</title>
        <authorList>
            <person name="Cai H."/>
            <person name="Li Q."/>
            <person name="Fang X."/>
            <person name="Li J."/>
            <person name="Curtis N.E."/>
            <person name="Altenburger A."/>
            <person name="Shibata T."/>
            <person name="Feng M."/>
            <person name="Maeda T."/>
            <person name="Schwartz J.A."/>
            <person name="Shigenobu S."/>
            <person name="Lundholm N."/>
            <person name="Nishiyama T."/>
            <person name="Yang H."/>
            <person name="Hasebe M."/>
            <person name="Li S."/>
            <person name="Pierce S.K."/>
            <person name="Wang J."/>
        </authorList>
    </citation>
    <scope>NUCLEOTIDE SEQUENCE [LARGE SCALE GENOMIC DNA]</scope>
    <source>
        <strain evidence="1">EC2010</strain>
        <tissue evidence="1">Whole organism of an adult</tissue>
    </source>
</reference>
<dbReference type="EMBL" id="RQTK01000804">
    <property type="protein sequence ID" value="RUS74732.1"/>
    <property type="molecule type" value="Genomic_DNA"/>
</dbReference>
<accession>A0A3S1AXF0</accession>
<protein>
    <submittedName>
        <fullName evidence="1">Uncharacterized protein</fullName>
    </submittedName>
</protein>
<evidence type="ECO:0000313" key="1">
    <source>
        <dbReference type="EMBL" id="RUS74732.1"/>
    </source>
</evidence>
<name>A0A3S1AXF0_ELYCH</name>
<comment type="caution">
    <text evidence="1">The sequence shown here is derived from an EMBL/GenBank/DDBJ whole genome shotgun (WGS) entry which is preliminary data.</text>
</comment>
<dbReference type="Proteomes" id="UP000271974">
    <property type="component" value="Unassembled WGS sequence"/>
</dbReference>
<proteinExistence type="predicted"/>
<keyword evidence="2" id="KW-1185">Reference proteome</keyword>
<sequence>MEDNIMETPKRPRAMSVCSEKPFDMEPSTRDVVSSSDRSSYIRFRSGQLRSLLGGAKLPKLRDDLLRIVYSYRRYRSALSEQAALAKKSADAYRSALTSAMRSFRTSFDGMFPKGRLRYTNVHSAKYTDMIHELNLINNGEHGSLSNVNDVGTLKENVLGRYFSIDDPVISKWLGVVGSPKEESDRNLAFADGGKDGFYESFMKTNARAFIEHITNVNTFKLASDFVNKISEEEGDHHDHEDTELYEIFALLPEPGSKTSVYSLRSFVKTEFSKYDQPFMYHK</sequence>
<evidence type="ECO:0000313" key="2">
    <source>
        <dbReference type="Proteomes" id="UP000271974"/>
    </source>
</evidence>
<organism evidence="1 2">
    <name type="scientific">Elysia chlorotica</name>
    <name type="common">Eastern emerald elysia</name>
    <name type="synonym">Sea slug</name>
    <dbReference type="NCBI Taxonomy" id="188477"/>
    <lineage>
        <taxon>Eukaryota</taxon>
        <taxon>Metazoa</taxon>
        <taxon>Spiralia</taxon>
        <taxon>Lophotrochozoa</taxon>
        <taxon>Mollusca</taxon>
        <taxon>Gastropoda</taxon>
        <taxon>Heterobranchia</taxon>
        <taxon>Euthyneura</taxon>
        <taxon>Panpulmonata</taxon>
        <taxon>Sacoglossa</taxon>
        <taxon>Placobranchoidea</taxon>
        <taxon>Plakobranchidae</taxon>
        <taxon>Elysia</taxon>
    </lineage>
</organism>